<dbReference type="PANTHER" id="PTHR30032">
    <property type="entry name" value="N-ACETYLMURAMOYL-L-ALANINE AMIDASE-RELATED"/>
    <property type="match status" value="1"/>
</dbReference>
<dbReference type="GO" id="GO:0008745">
    <property type="term" value="F:N-acetylmuramoyl-L-alanine amidase activity"/>
    <property type="evidence" value="ECO:0007669"/>
    <property type="project" value="InterPro"/>
</dbReference>
<dbReference type="Gene3D" id="3.40.50.12090">
    <property type="match status" value="2"/>
</dbReference>
<dbReference type="InterPro" id="IPR051922">
    <property type="entry name" value="Bact_Sporulation_Assoc"/>
</dbReference>
<feature type="signal peptide" evidence="1">
    <location>
        <begin position="1"/>
        <end position="19"/>
    </location>
</feature>
<dbReference type="Pfam" id="PF04122">
    <property type="entry name" value="CW_binding_2"/>
    <property type="match status" value="3"/>
</dbReference>
<evidence type="ECO:0000256" key="1">
    <source>
        <dbReference type="SAM" id="SignalP"/>
    </source>
</evidence>
<accession>A0A160MG39</accession>
<dbReference type="Proteomes" id="UP000077856">
    <property type="component" value="Chromosome"/>
</dbReference>
<dbReference type="SMART" id="SM00646">
    <property type="entry name" value="Ami_3"/>
    <property type="match status" value="1"/>
</dbReference>
<dbReference type="PANTHER" id="PTHR30032:SF8">
    <property type="entry name" value="GERMINATION-SPECIFIC N-ACETYLMURAMOYL-L-ALANINE AMIDASE"/>
    <property type="match status" value="1"/>
</dbReference>
<dbReference type="EMBL" id="CP015506">
    <property type="protein sequence ID" value="AND42249.1"/>
    <property type="molecule type" value="Genomic_DNA"/>
</dbReference>
<dbReference type="CDD" id="cd02696">
    <property type="entry name" value="MurNAc-LAA"/>
    <property type="match status" value="1"/>
</dbReference>
<dbReference type="InterPro" id="IPR002508">
    <property type="entry name" value="MurNAc-LAA_cat"/>
</dbReference>
<dbReference type="AlphaFoldDB" id="A0A160MG39"/>
<dbReference type="eggNOG" id="COG0860">
    <property type="taxonomic scope" value="Bacteria"/>
</dbReference>
<name>A0A160MG39_9BACI</name>
<feature type="chain" id="PRO_5007818292" evidence="1">
    <location>
        <begin position="20"/>
        <end position="497"/>
    </location>
</feature>
<dbReference type="SUPFAM" id="SSF53187">
    <property type="entry name" value="Zn-dependent exopeptidases"/>
    <property type="match status" value="1"/>
</dbReference>
<dbReference type="Pfam" id="PF01520">
    <property type="entry name" value="Amidase_3"/>
    <property type="match status" value="1"/>
</dbReference>
<keyword evidence="1" id="KW-0732">Signal</keyword>
<protein>
    <submittedName>
        <fullName evidence="3">N-acetylmuramoyl-L-alanine amidase</fullName>
    </submittedName>
</protein>
<evidence type="ECO:0000259" key="2">
    <source>
        <dbReference type="SMART" id="SM00646"/>
    </source>
</evidence>
<feature type="domain" description="MurNAc-LAA" evidence="2">
    <location>
        <begin position="379"/>
        <end position="491"/>
    </location>
</feature>
<evidence type="ECO:0000313" key="3">
    <source>
        <dbReference type="EMBL" id="AND42249.1"/>
    </source>
</evidence>
<reference evidence="3 4" key="1">
    <citation type="submission" date="2016-04" db="EMBL/GenBank/DDBJ databases">
        <title>Complete genome sequence of Bacillus oceanisediminis strain 2691.</title>
        <authorList>
            <person name="Jeong H."/>
            <person name="Kim H.J."/>
            <person name="Lee D.-W."/>
        </authorList>
    </citation>
    <scope>NUCLEOTIDE SEQUENCE [LARGE SCALE GENOMIC DNA]</scope>
    <source>
        <strain evidence="3 4">2691</strain>
    </source>
</reference>
<proteinExistence type="predicted"/>
<dbReference type="STRING" id="1196031.A361_24900"/>
<dbReference type="InterPro" id="IPR007253">
    <property type="entry name" value="Cell_wall-bd_2"/>
</dbReference>
<dbReference type="GO" id="GO:0009253">
    <property type="term" value="P:peptidoglycan catabolic process"/>
    <property type="evidence" value="ECO:0007669"/>
    <property type="project" value="InterPro"/>
</dbReference>
<evidence type="ECO:0000313" key="4">
    <source>
        <dbReference type="Proteomes" id="UP000077856"/>
    </source>
</evidence>
<dbReference type="RefSeq" id="WP_019380785.1">
    <property type="nucleotide sequence ID" value="NZ_CP015506.1"/>
</dbReference>
<dbReference type="Gene3D" id="3.40.630.40">
    <property type="entry name" value="Zn-dependent exopeptidases"/>
    <property type="match status" value="1"/>
</dbReference>
<sequence>MKKLLVTFLLTFTFSMLLAAQTSAEGYTTRLGGQDRFEVAVNVSKKGWSTSANVVLANYTAYADALAAAPLAYKLNGPILLTHAGKLTSVTKQEIIRLNAKSVTIVGGKASVSDQVITELRAMGISVNRISGQDRYDVANNIAKSIGKKDRVVVAYGLNFPDALAIAPYAARNGYPILLTNTNSMPDATKSIISQWGVNQTIVVGGTGSVSQNVFNSLPNAIRIDGKDRFAVASNIANRYYKSQSQAFVATGMNFADALTGSVLAAKRNNPILLTSSSIPAATKDSIINNGYQTFTILGGSASVSTSISNILGGPAVGQTIMIDPGHGGSDPGASGYGMLEKDIVLDVSKRVNARLYDSLAKVMMTRNSDTYPTLDERVQMAHSQGADLFVSIHVNAYSGSSPNGTETYYNTAYASADSKLLAEEIQKELVKAMGTNDRGVKQGSFYVIKYTKIPSVLVEIAFISNPEDAKKLANNTFRQRAADAIYKGIMNYYNKK</sequence>
<gene>
    <name evidence="3" type="ORF">A361_24900</name>
</gene>
<dbReference type="KEGG" id="bon:A361_24900"/>
<organism evidence="3 4">
    <name type="scientific">Cytobacillus oceanisediminis 2691</name>
    <dbReference type="NCBI Taxonomy" id="1196031"/>
    <lineage>
        <taxon>Bacteria</taxon>
        <taxon>Bacillati</taxon>
        <taxon>Bacillota</taxon>
        <taxon>Bacilli</taxon>
        <taxon>Bacillales</taxon>
        <taxon>Bacillaceae</taxon>
        <taxon>Cytobacillus</taxon>
    </lineage>
</organism>
<dbReference type="eggNOG" id="COG2247">
    <property type="taxonomic scope" value="Bacteria"/>
</dbReference>